<protein>
    <recommendedName>
        <fullName evidence="5">DUF2946 domain-containing protein</fullName>
    </recommendedName>
</protein>
<evidence type="ECO:0000256" key="1">
    <source>
        <dbReference type="SAM" id="MobiDB-lite"/>
    </source>
</evidence>
<proteinExistence type="predicted"/>
<feature type="region of interest" description="Disordered" evidence="1">
    <location>
        <begin position="36"/>
        <end position="108"/>
    </location>
</feature>
<feature type="signal peptide" evidence="2">
    <location>
        <begin position="1"/>
        <end position="28"/>
    </location>
</feature>
<dbReference type="Proteomes" id="UP001251085">
    <property type="component" value="Unassembled WGS sequence"/>
</dbReference>
<evidence type="ECO:0000256" key="2">
    <source>
        <dbReference type="SAM" id="SignalP"/>
    </source>
</evidence>
<evidence type="ECO:0000313" key="4">
    <source>
        <dbReference type="Proteomes" id="UP001251085"/>
    </source>
</evidence>
<organism evidence="3 4">
    <name type="scientific">Paracoccus broussonetiae</name>
    <dbReference type="NCBI Taxonomy" id="3075834"/>
    <lineage>
        <taxon>Bacteria</taxon>
        <taxon>Pseudomonadati</taxon>
        <taxon>Pseudomonadota</taxon>
        <taxon>Alphaproteobacteria</taxon>
        <taxon>Rhodobacterales</taxon>
        <taxon>Paracoccaceae</taxon>
        <taxon>Paracoccus</taxon>
    </lineage>
</organism>
<gene>
    <name evidence="3" type="ORF">RM190_19415</name>
</gene>
<keyword evidence="2" id="KW-0732">Signal</keyword>
<keyword evidence="4" id="KW-1185">Reference proteome</keyword>
<sequence length="108" mass="11485">MQDLRAPALLLTFLMLLASVLAPFGAGATEFTMPIPVMQDDGLQPGDDQTGEAASPDAADHDHQQFAVLPMSHAHPRSGHAELPFPEESLVRGVSPPCPEPPPRIEAI</sequence>
<reference evidence="4" key="1">
    <citation type="submission" date="2023-07" db="EMBL/GenBank/DDBJ databases">
        <title>Characterization of two Paracoccaceae strains isolated from Phycosphere and proposal of Xinfangfangia lacusdiani sp. nov.</title>
        <authorList>
            <person name="Deng Y."/>
            <person name="Zhang Y.Q."/>
        </authorList>
    </citation>
    <scope>NUCLEOTIDE SEQUENCE [LARGE SCALE GENOMIC DNA]</scope>
    <source>
        <strain evidence="4">CPCC 101403</strain>
    </source>
</reference>
<evidence type="ECO:0000313" key="3">
    <source>
        <dbReference type="EMBL" id="MDT1064040.1"/>
    </source>
</evidence>
<evidence type="ECO:0008006" key="5">
    <source>
        <dbReference type="Google" id="ProtNLM"/>
    </source>
</evidence>
<name>A0ABU3EKS3_9RHOB</name>
<accession>A0ABU3EKS3</accession>
<dbReference type="EMBL" id="JAVRQI010000017">
    <property type="protein sequence ID" value="MDT1064040.1"/>
    <property type="molecule type" value="Genomic_DNA"/>
</dbReference>
<feature type="chain" id="PRO_5046707605" description="DUF2946 domain-containing protein" evidence="2">
    <location>
        <begin position="29"/>
        <end position="108"/>
    </location>
</feature>
<comment type="caution">
    <text evidence="3">The sequence shown here is derived from an EMBL/GenBank/DDBJ whole genome shotgun (WGS) entry which is preliminary data.</text>
</comment>
<feature type="compositionally biased region" description="Pro residues" evidence="1">
    <location>
        <begin position="96"/>
        <end position="108"/>
    </location>
</feature>
<dbReference type="RefSeq" id="WP_311761130.1">
    <property type="nucleotide sequence ID" value="NZ_JAVRQI010000017.1"/>
</dbReference>